<evidence type="ECO:0000313" key="4">
    <source>
        <dbReference type="EMBL" id="GGZ17001.1"/>
    </source>
</evidence>
<reference evidence="4" key="2">
    <citation type="submission" date="2020-09" db="EMBL/GenBank/DDBJ databases">
        <authorList>
            <person name="Sun Q."/>
            <person name="Kim S."/>
        </authorList>
    </citation>
    <scope>NUCLEOTIDE SEQUENCE</scope>
    <source>
        <strain evidence="4">KCTC 12368</strain>
    </source>
</reference>
<name>A0A918PNM8_9BACT</name>
<keyword evidence="5" id="KW-1185">Reference proteome</keyword>
<proteinExistence type="inferred from homology"/>
<gene>
    <name evidence="4" type="ORF">GCM10007049_06740</name>
</gene>
<comment type="similarity">
    <text evidence="1">Belongs to the 'GDXG' lipolytic enzyme family.</text>
</comment>
<dbReference type="PANTHER" id="PTHR48081">
    <property type="entry name" value="AB HYDROLASE SUPERFAMILY PROTEIN C4A8.06C"/>
    <property type="match status" value="1"/>
</dbReference>
<accession>A0A918PNM8</accession>
<dbReference type="InterPro" id="IPR029058">
    <property type="entry name" value="AB_hydrolase_fold"/>
</dbReference>
<evidence type="ECO:0000313" key="5">
    <source>
        <dbReference type="Proteomes" id="UP000619457"/>
    </source>
</evidence>
<evidence type="ECO:0000256" key="2">
    <source>
        <dbReference type="ARBA" id="ARBA00022801"/>
    </source>
</evidence>
<sequence length="318" mass="35489">MELKIAPKLENKKVEALPDLEEVATGKLLDSIGVGLLNIKYKTSPEKDLLLDIYYPADRDKSKKLPVIFYTHGGGWAAGTKDNIQKGFIKDTFRQLVNKGFAVVSVSYRLTKLKTVVMKDCVVDVMDAVRFISKNSETYGLDPNRVFVIGDSAGGQLAQMIVLADPSLFPGDPALLDYRYKVIAGVSWYGPSDFTEIELFETDDPTKNPDRFGPRIIGPNTDPSSKQTLYQEMSPVFYLTNESPPLYMMAADKDTTIPVAHAYHMKEKADEIGANVELFVVKNAGHNWRKAGGEIDPPLEVIVEKTIDFILQYKDDKQ</sequence>
<dbReference type="PANTHER" id="PTHR48081:SF30">
    <property type="entry name" value="ACETYL-HYDROLASE LIPR-RELATED"/>
    <property type="match status" value="1"/>
</dbReference>
<comment type="caution">
    <text evidence="4">The sequence shown here is derived from an EMBL/GenBank/DDBJ whole genome shotgun (WGS) entry which is preliminary data.</text>
</comment>
<feature type="domain" description="BD-FAE-like" evidence="3">
    <location>
        <begin position="51"/>
        <end position="268"/>
    </location>
</feature>
<reference evidence="4" key="1">
    <citation type="journal article" date="2014" name="Int. J. Syst. Evol. Microbiol.">
        <title>Complete genome sequence of Corynebacterium casei LMG S-19264T (=DSM 44701T), isolated from a smear-ripened cheese.</title>
        <authorList>
            <consortium name="US DOE Joint Genome Institute (JGI-PGF)"/>
            <person name="Walter F."/>
            <person name="Albersmeier A."/>
            <person name="Kalinowski J."/>
            <person name="Ruckert C."/>
        </authorList>
    </citation>
    <scope>NUCLEOTIDE SEQUENCE</scope>
    <source>
        <strain evidence="4">KCTC 12368</strain>
    </source>
</reference>
<dbReference type="AlphaFoldDB" id="A0A918PNM8"/>
<evidence type="ECO:0000256" key="1">
    <source>
        <dbReference type="ARBA" id="ARBA00010515"/>
    </source>
</evidence>
<keyword evidence="2" id="KW-0378">Hydrolase</keyword>
<organism evidence="4 5">
    <name type="scientific">Echinicola pacifica</name>
    <dbReference type="NCBI Taxonomy" id="346377"/>
    <lineage>
        <taxon>Bacteria</taxon>
        <taxon>Pseudomonadati</taxon>
        <taxon>Bacteroidota</taxon>
        <taxon>Cytophagia</taxon>
        <taxon>Cytophagales</taxon>
        <taxon>Cyclobacteriaceae</taxon>
        <taxon>Echinicola</taxon>
    </lineage>
</organism>
<dbReference type="EMBL" id="BMWX01000001">
    <property type="protein sequence ID" value="GGZ17001.1"/>
    <property type="molecule type" value="Genomic_DNA"/>
</dbReference>
<dbReference type="Proteomes" id="UP000619457">
    <property type="component" value="Unassembled WGS sequence"/>
</dbReference>
<protein>
    <submittedName>
        <fullName evidence="4">Lipase</fullName>
    </submittedName>
</protein>
<dbReference type="GO" id="GO:0004806">
    <property type="term" value="F:triacylglycerol lipase activity"/>
    <property type="evidence" value="ECO:0007669"/>
    <property type="project" value="TreeGrafter"/>
</dbReference>
<dbReference type="InterPro" id="IPR049492">
    <property type="entry name" value="BD-FAE-like_dom"/>
</dbReference>
<dbReference type="InterPro" id="IPR050300">
    <property type="entry name" value="GDXG_lipolytic_enzyme"/>
</dbReference>
<evidence type="ECO:0000259" key="3">
    <source>
        <dbReference type="Pfam" id="PF20434"/>
    </source>
</evidence>
<dbReference type="Pfam" id="PF20434">
    <property type="entry name" value="BD-FAE"/>
    <property type="match status" value="1"/>
</dbReference>
<dbReference type="SUPFAM" id="SSF53474">
    <property type="entry name" value="alpha/beta-Hydrolases"/>
    <property type="match status" value="1"/>
</dbReference>
<dbReference type="Gene3D" id="3.40.50.1820">
    <property type="entry name" value="alpha/beta hydrolase"/>
    <property type="match status" value="1"/>
</dbReference>